<evidence type="ECO:0000256" key="1">
    <source>
        <dbReference type="SAM" id="Phobius"/>
    </source>
</evidence>
<name>A0A0F8WJ27_9ZZZZ</name>
<dbReference type="AlphaFoldDB" id="A0A0F8WJ27"/>
<sequence>MSETKLKVGLESQEPIILFKQNKGSRISLMSQRLKDIYKNVRSLVSISLLVSLLGFIVAYLFTTASLISHSLPVGLIFAFILLEILLFLFIMIFSTKNLRFTKFRLMFMIGGPMVSLLLVSL</sequence>
<keyword evidence="1" id="KW-0812">Transmembrane</keyword>
<evidence type="ECO:0000313" key="2">
    <source>
        <dbReference type="EMBL" id="KKK48220.1"/>
    </source>
</evidence>
<feature type="transmembrane region" description="Helical" evidence="1">
    <location>
        <begin position="74"/>
        <end position="94"/>
    </location>
</feature>
<feature type="transmembrane region" description="Helical" evidence="1">
    <location>
        <begin position="43"/>
        <end position="62"/>
    </location>
</feature>
<protein>
    <submittedName>
        <fullName evidence="2">Uncharacterized protein</fullName>
    </submittedName>
</protein>
<accession>A0A0F8WJ27</accession>
<organism evidence="2">
    <name type="scientific">marine sediment metagenome</name>
    <dbReference type="NCBI Taxonomy" id="412755"/>
    <lineage>
        <taxon>unclassified sequences</taxon>
        <taxon>metagenomes</taxon>
        <taxon>ecological metagenomes</taxon>
    </lineage>
</organism>
<keyword evidence="1" id="KW-1133">Transmembrane helix</keyword>
<dbReference type="EMBL" id="LAZR01069177">
    <property type="protein sequence ID" value="KKK48220.1"/>
    <property type="molecule type" value="Genomic_DNA"/>
</dbReference>
<reference evidence="2" key="1">
    <citation type="journal article" date="2015" name="Nature">
        <title>Complex archaea that bridge the gap between prokaryotes and eukaryotes.</title>
        <authorList>
            <person name="Spang A."/>
            <person name="Saw J.H."/>
            <person name="Jorgensen S.L."/>
            <person name="Zaremba-Niedzwiedzka K."/>
            <person name="Martijn J."/>
            <person name="Lind A.E."/>
            <person name="van Eijk R."/>
            <person name="Schleper C."/>
            <person name="Guy L."/>
            <person name="Ettema T.J."/>
        </authorList>
    </citation>
    <scope>NUCLEOTIDE SEQUENCE</scope>
</reference>
<feature type="non-terminal residue" evidence="2">
    <location>
        <position position="122"/>
    </location>
</feature>
<gene>
    <name evidence="2" type="ORF">LCGC14_3147340</name>
</gene>
<proteinExistence type="predicted"/>
<keyword evidence="1" id="KW-0472">Membrane</keyword>
<comment type="caution">
    <text evidence="2">The sequence shown here is derived from an EMBL/GenBank/DDBJ whole genome shotgun (WGS) entry which is preliminary data.</text>
</comment>
<feature type="transmembrane region" description="Helical" evidence="1">
    <location>
        <begin position="106"/>
        <end position="121"/>
    </location>
</feature>